<dbReference type="Gene3D" id="3.20.20.80">
    <property type="entry name" value="Glycosidases"/>
    <property type="match status" value="2"/>
</dbReference>
<dbReference type="SMART" id="SM00642">
    <property type="entry name" value="Aamy"/>
    <property type="match status" value="1"/>
</dbReference>
<dbReference type="PANTHER" id="PTHR10357">
    <property type="entry name" value="ALPHA-AMYLASE FAMILY MEMBER"/>
    <property type="match status" value="1"/>
</dbReference>
<dbReference type="GO" id="GO:0005975">
    <property type="term" value="P:carbohydrate metabolic process"/>
    <property type="evidence" value="ECO:0007669"/>
    <property type="project" value="InterPro"/>
</dbReference>
<dbReference type="Proteomes" id="UP000835052">
    <property type="component" value="Unassembled WGS sequence"/>
</dbReference>
<dbReference type="SUPFAM" id="SSF51445">
    <property type="entry name" value="(Trans)glycosidases"/>
    <property type="match status" value="1"/>
</dbReference>
<evidence type="ECO:0000313" key="4">
    <source>
        <dbReference type="Proteomes" id="UP000835052"/>
    </source>
</evidence>
<keyword evidence="4" id="KW-1185">Reference proteome</keyword>
<name>A0A8S1H471_9PELO</name>
<dbReference type="Pfam" id="PF16028">
    <property type="entry name" value="SLC3A2_N"/>
    <property type="match status" value="1"/>
</dbReference>
<organism evidence="3 4">
    <name type="scientific">Caenorhabditis auriculariae</name>
    <dbReference type="NCBI Taxonomy" id="2777116"/>
    <lineage>
        <taxon>Eukaryota</taxon>
        <taxon>Metazoa</taxon>
        <taxon>Ecdysozoa</taxon>
        <taxon>Nematoda</taxon>
        <taxon>Chromadorea</taxon>
        <taxon>Rhabditida</taxon>
        <taxon>Rhabditina</taxon>
        <taxon>Rhabditomorpha</taxon>
        <taxon>Rhabditoidea</taxon>
        <taxon>Rhabditidae</taxon>
        <taxon>Peloderinae</taxon>
        <taxon>Caenorhabditis</taxon>
    </lineage>
</organism>
<evidence type="ECO:0000256" key="1">
    <source>
        <dbReference type="SAM" id="Phobius"/>
    </source>
</evidence>
<dbReference type="InterPro" id="IPR017853">
    <property type="entry name" value="GH"/>
</dbReference>
<dbReference type="OrthoDB" id="1740265at2759"/>
<dbReference type="EMBL" id="CAJGYM010000014">
    <property type="protein sequence ID" value="CAD6190211.1"/>
    <property type="molecule type" value="Genomic_DNA"/>
</dbReference>
<evidence type="ECO:0000259" key="2">
    <source>
        <dbReference type="SMART" id="SM00642"/>
    </source>
</evidence>
<gene>
    <name evidence="3" type="ORF">CAUJ_LOCUS6130</name>
</gene>
<dbReference type="PANTHER" id="PTHR10357:SF230">
    <property type="entry name" value="GLYCOSYL HYDROLASE FAMILY 13 CATALYTIC DOMAIN-CONTAINING PROTEIN"/>
    <property type="match status" value="1"/>
</dbReference>
<keyword evidence="1" id="KW-1133">Transmembrane helix</keyword>
<keyword evidence="1" id="KW-0812">Transmembrane</keyword>
<feature type="domain" description="Glycosyl hydrolase family 13 catalytic" evidence="2">
    <location>
        <begin position="136"/>
        <end position="538"/>
    </location>
</feature>
<dbReference type="InterPro" id="IPR031984">
    <property type="entry name" value="SLC3A2_N"/>
</dbReference>
<accession>A0A8S1H471</accession>
<reference evidence="3" key="1">
    <citation type="submission" date="2020-10" db="EMBL/GenBank/DDBJ databases">
        <authorList>
            <person name="Kikuchi T."/>
        </authorList>
    </citation>
    <scope>NUCLEOTIDE SEQUENCE</scope>
    <source>
        <strain evidence="3">NKZ352</strain>
    </source>
</reference>
<comment type="caution">
    <text evidence="3">The sequence shown here is derived from an EMBL/GenBank/DDBJ whole genome shotgun (WGS) entry which is preliminary data.</text>
</comment>
<sequence>MASEKLMPGPEGRTPRFYEVDRGAKTESYISAVSGNPVGADHLVMTQPFAEPKPLKPWEQRKILKPKDPNQIGLNEDELEPYKNDPFWKTLRTVLFSLFWLTWIALFLFAIFLVLLSPACVVREKPNWWQSAVAYHVWVPSFQDSDGDGVGDVQGLMNRMDQLRKSGVQTLWPSPFLITDEFSNAVRSYDQMDPKIGVNQLADQLIQTAHDNEIKLIISVPIATTSLEHEWFLNSASASKPDHKNFSQFYTWASNSAAGEYFTQKKNLFYLHEKGNPKAPILNWQNTNLRQKMLEVLTSWMDRGVDGFELVGIEYLARTPNGTEPDWDAIYDVIRDIRFHVDGHSAESTVLNGKKVALFARRDEAKEKDKKNLAKSGLDTVINYELGEVEKDSKICHKNEGSIATCVHEILSDVLLFHTLNENVWPQWQFGSPWLSRVATRAGSRAHAQLLLLLQLMLPGTNNVYYGEELGMRDLANDTKVAPQRGAMQWDDTANAGFTSAAVSGIPVNSDFKNINWQRQYAEDSSSLKLFSKLAKLRQRDDALRSGATLMGRLVDGAFTVTRFNNFENRTTGLIYVAALNFAPHTVKLPIADLPSHANLAKSTIVTATSNCEQYTARQSVDLSSKEIELETNQGLVFRYPA</sequence>
<protein>
    <recommendedName>
        <fullName evidence="2">Glycosyl hydrolase family 13 catalytic domain-containing protein</fullName>
    </recommendedName>
</protein>
<keyword evidence="1" id="KW-0472">Membrane</keyword>
<evidence type="ECO:0000313" key="3">
    <source>
        <dbReference type="EMBL" id="CAD6190211.1"/>
    </source>
</evidence>
<feature type="transmembrane region" description="Helical" evidence="1">
    <location>
        <begin position="93"/>
        <end position="116"/>
    </location>
</feature>
<dbReference type="InterPro" id="IPR006047">
    <property type="entry name" value="GH13_cat_dom"/>
</dbReference>
<dbReference type="AlphaFoldDB" id="A0A8S1H471"/>
<proteinExistence type="predicted"/>
<dbReference type="Pfam" id="PF00128">
    <property type="entry name" value="Alpha-amylase"/>
    <property type="match status" value="1"/>
</dbReference>